<accession>A0AAV9WJA8</accession>
<evidence type="ECO:0000256" key="10">
    <source>
        <dbReference type="ARBA" id="ARBA00022714"/>
    </source>
</evidence>
<comment type="pathway">
    <text evidence="2 18">Carbohydrate metabolism; tricarboxylic acid cycle; fumarate from succinate (eukaryal route): step 1/1.</text>
</comment>
<dbReference type="CDD" id="cd00207">
    <property type="entry name" value="fer2"/>
    <property type="match status" value="1"/>
</dbReference>
<evidence type="ECO:0000256" key="1">
    <source>
        <dbReference type="ARBA" id="ARBA00004443"/>
    </source>
</evidence>
<keyword evidence="18" id="KW-0999">Mitochondrion inner membrane</keyword>
<gene>
    <name evidence="21" type="primary">SDH2</name>
    <name evidence="21" type="ORF">TWF481_003920</name>
</gene>
<evidence type="ECO:0000256" key="15">
    <source>
        <dbReference type="ARBA" id="ARBA00023014"/>
    </source>
</evidence>
<dbReference type="EC" id="1.3.5.1" evidence="5 18"/>
<dbReference type="PROSITE" id="PS51379">
    <property type="entry name" value="4FE4S_FER_2"/>
    <property type="match status" value="1"/>
</dbReference>
<evidence type="ECO:0000256" key="12">
    <source>
        <dbReference type="ARBA" id="ARBA00022982"/>
    </source>
</evidence>
<dbReference type="Proteomes" id="UP001370758">
    <property type="component" value="Unassembled WGS sequence"/>
</dbReference>
<evidence type="ECO:0000313" key="21">
    <source>
        <dbReference type="EMBL" id="KAK6509159.1"/>
    </source>
</evidence>
<evidence type="ECO:0000256" key="18">
    <source>
        <dbReference type="RuleBase" id="RU361237"/>
    </source>
</evidence>
<dbReference type="GO" id="GO:0005743">
    <property type="term" value="C:mitochondrial inner membrane"/>
    <property type="evidence" value="ECO:0007669"/>
    <property type="project" value="UniProtKB-SubCell"/>
</dbReference>
<evidence type="ECO:0000259" key="19">
    <source>
        <dbReference type="PROSITE" id="PS51085"/>
    </source>
</evidence>
<dbReference type="InterPro" id="IPR012675">
    <property type="entry name" value="Beta-grasp_dom_sf"/>
</dbReference>
<dbReference type="InterPro" id="IPR050573">
    <property type="entry name" value="SDH/FRD_Iron-Sulfur"/>
</dbReference>
<dbReference type="Gene3D" id="3.10.20.30">
    <property type="match status" value="1"/>
</dbReference>
<dbReference type="NCBIfam" id="TIGR00384">
    <property type="entry name" value="dhsB"/>
    <property type="match status" value="1"/>
</dbReference>
<dbReference type="Gene3D" id="1.10.1060.10">
    <property type="entry name" value="Alpha-helical ferredoxin"/>
    <property type="match status" value="1"/>
</dbReference>
<evidence type="ECO:0000256" key="2">
    <source>
        <dbReference type="ARBA" id="ARBA00004788"/>
    </source>
</evidence>
<dbReference type="GO" id="GO:0009055">
    <property type="term" value="F:electron transfer activity"/>
    <property type="evidence" value="ECO:0007669"/>
    <property type="project" value="InterPro"/>
</dbReference>
<dbReference type="GO" id="GO:0022904">
    <property type="term" value="P:respiratory electron transport chain"/>
    <property type="evidence" value="ECO:0007669"/>
    <property type="project" value="TreeGrafter"/>
</dbReference>
<dbReference type="PANTHER" id="PTHR11921:SF29">
    <property type="entry name" value="SUCCINATE DEHYDROGENASE [UBIQUINONE] IRON-SULFUR SUBUNIT, MITOCHONDRIAL"/>
    <property type="match status" value="1"/>
</dbReference>
<dbReference type="AlphaFoldDB" id="A0AAV9WJA8"/>
<dbReference type="SUPFAM" id="SSF46548">
    <property type="entry name" value="alpha-helical ferredoxin"/>
    <property type="match status" value="1"/>
</dbReference>
<dbReference type="InterPro" id="IPR009051">
    <property type="entry name" value="Helical_ferredxn"/>
</dbReference>
<keyword evidence="18" id="KW-0472">Membrane</keyword>
<dbReference type="InterPro" id="IPR025192">
    <property type="entry name" value="Succ_DH/fum_Rdtase_N"/>
</dbReference>
<dbReference type="InterPro" id="IPR017896">
    <property type="entry name" value="4Fe4S_Fe-S-bd"/>
</dbReference>
<dbReference type="GO" id="GO:0051538">
    <property type="term" value="F:3 iron, 4 sulfur cluster binding"/>
    <property type="evidence" value="ECO:0007669"/>
    <property type="project" value="UniProtKB-KW"/>
</dbReference>
<dbReference type="InterPro" id="IPR017900">
    <property type="entry name" value="4Fe4S_Fe_S_CS"/>
</dbReference>
<organism evidence="21 22">
    <name type="scientific">Arthrobotrys musiformis</name>
    <dbReference type="NCBI Taxonomy" id="47236"/>
    <lineage>
        <taxon>Eukaryota</taxon>
        <taxon>Fungi</taxon>
        <taxon>Dikarya</taxon>
        <taxon>Ascomycota</taxon>
        <taxon>Pezizomycotina</taxon>
        <taxon>Orbiliomycetes</taxon>
        <taxon>Orbiliales</taxon>
        <taxon>Orbiliaceae</taxon>
        <taxon>Arthrobotrys</taxon>
    </lineage>
</organism>
<dbReference type="Pfam" id="PF13085">
    <property type="entry name" value="Fer2_3"/>
    <property type="match status" value="1"/>
</dbReference>
<evidence type="ECO:0000259" key="20">
    <source>
        <dbReference type="PROSITE" id="PS51379"/>
    </source>
</evidence>
<comment type="function">
    <text evidence="18">Iron-sulfur protein (IP) subunit of succinate dehydrogenase (SDH) that is involved in complex II of the mitochondrial electron transport chain and is responsible for transferring electrons from succinate to ubiquinone (coenzyme Q).</text>
</comment>
<evidence type="ECO:0000256" key="16">
    <source>
        <dbReference type="ARBA" id="ARBA00023291"/>
    </source>
</evidence>
<evidence type="ECO:0000256" key="5">
    <source>
        <dbReference type="ARBA" id="ARBA00012792"/>
    </source>
</evidence>
<dbReference type="PROSITE" id="PS51085">
    <property type="entry name" value="2FE2S_FER_2"/>
    <property type="match status" value="1"/>
</dbReference>
<dbReference type="PROSITE" id="PS00197">
    <property type="entry name" value="2FE2S_FER_1"/>
    <property type="match status" value="1"/>
</dbReference>
<reference evidence="21 22" key="1">
    <citation type="submission" date="2023-08" db="EMBL/GenBank/DDBJ databases">
        <authorList>
            <person name="Palmer J.M."/>
        </authorList>
    </citation>
    <scope>NUCLEOTIDE SEQUENCE [LARGE SCALE GENOMIC DNA]</scope>
    <source>
        <strain evidence="21 22">TWF481</strain>
    </source>
</reference>
<dbReference type="SUPFAM" id="SSF54292">
    <property type="entry name" value="2Fe-2S ferredoxin-like"/>
    <property type="match status" value="1"/>
</dbReference>
<keyword evidence="15 18" id="KW-0411">Iron-sulfur</keyword>
<dbReference type="InterPro" id="IPR036010">
    <property type="entry name" value="2Fe-2S_ferredoxin-like_sf"/>
</dbReference>
<comment type="similarity">
    <text evidence="3 18">Belongs to the succinate dehydrogenase/fumarate reductase iron-sulfur protein family.</text>
</comment>
<feature type="domain" description="4Fe-4S ferredoxin-type" evidence="20">
    <location>
        <begin position="184"/>
        <end position="214"/>
    </location>
</feature>
<keyword evidence="10 18" id="KW-0001">2Fe-2S</keyword>
<keyword evidence="7" id="KW-0813">Transport</keyword>
<comment type="catalytic activity">
    <reaction evidence="17">
        <text>a quinone + succinate = fumarate + a quinol</text>
        <dbReference type="Rhea" id="RHEA:40523"/>
        <dbReference type="ChEBI" id="CHEBI:24646"/>
        <dbReference type="ChEBI" id="CHEBI:29806"/>
        <dbReference type="ChEBI" id="CHEBI:30031"/>
        <dbReference type="ChEBI" id="CHEBI:132124"/>
        <dbReference type="EC" id="1.3.5.1"/>
    </reaction>
</comment>
<comment type="subunit">
    <text evidence="4">Component of complex II composed of four subunits: a flavoprotein (FP), an iron-sulfur protein (IP), and a cytochrome b composed of a large and a small subunit.</text>
</comment>
<dbReference type="GO" id="GO:0051539">
    <property type="term" value="F:4 iron, 4 sulfur cluster binding"/>
    <property type="evidence" value="ECO:0007669"/>
    <property type="project" value="UniProtKB-KW"/>
</dbReference>
<keyword evidence="14 18" id="KW-0408">Iron</keyword>
<dbReference type="InterPro" id="IPR001041">
    <property type="entry name" value="2Fe-2S_ferredoxin-type"/>
</dbReference>
<dbReference type="PROSITE" id="PS00198">
    <property type="entry name" value="4FE4S_FER_1"/>
    <property type="match status" value="1"/>
</dbReference>
<keyword evidence="22" id="KW-1185">Reference proteome</keyword>
<evidence type="ECO:0000256" key="9">
    <source>
        <dbReference type="ARBA" id="ARBA00022532"/>
    </source>
</evidence>
<evidence type="ECO:0000256" key="4">
    <source>
        <dbReference type="ARBA" id="ARBA00011421"/>
    </source>
</evidence>
<dbReference type="FunFam" id="3.10.20.30:FF:000007">
    <property type="entry name" value="Succinate dehydrogenase [ubiquinone] iron-sulfur subunit, mitochondrial"/>
    <property type="match status" value="1"/>
</dbReference>
<evidence type="ECO:0000313" key="22">
    <source>
        <dbReference type="Proteomes" id="UP001370758"/>
    </source>
</evidence>
<dbReference type="GO" id="GO:0046872">
    <property type="term" value="F:metal ion binding"/>
    <property type="evidence" value="ECO:0007669"/>
    <property type="project" value="UniProtKB-KW"/>
</dbReference>
<evidence type="ECO:0000256" key="3">
    <source>
        <dbReference type="ARBA" id="ARBA00009433"/>
    </source>
</evidence>
<protein>
    <recommendedName>
        <fullName evidence="6 18">Succinate dehydrogenase [ubiquinone] iron-sulfur subunit, mitochondrial</fullName>
        <ecNumber evidence="5 18">1.3.5.1</ecNumber>
    </recommendedName>
</protein>
<dbReference type="EMBL" id="JAVHJL010000002">
    <property type="protein sequence ID" value="KAK6509159.1"/>
    <property type="molecule type" value="Genomic_DNA"/>
</dbReference>
<comment type="caution">
    <text evidence="21">The sequence shown here is derived from an EMBL/GenBank/DDBJ whole genome shotgun (WGS) entry which is preliminary data.</text>
</comment>
<comment type="cofactor">
    <cofactor evidence="18">
        <name>[2Fe-2S] cluster</name>
        <dbReference type="ChEBI" id="CHEBI:190135"/>
    </cofactor>
    <text evidence="18">Binds 1 [2Fe-2S] cluster.</text>
</comment>
<evidence type="ECO:0000256" key="7">
    <source>
        <dbReference type="ARBA" id="ARBA00022448"/>
    </source>
</evidence>
<dbReference type="PANTHER" id="PTHR11921">
    <property type="entry name" value="SUCCINATE DEHYDROGENASE IRON-SULFUR PROTEIN"/>
    <property type="match status" value="1"/>
</dbReference>
<keyword evidence="18" id="KW-0496">Mitochondrion</keyword>
<evidence type="ECO:0000256" key="14">
    <source>
        <dbReference type="ARBA" id="ARBA00023004"/>
    </source>
</evidence>
<keyword evidence="13" id="KW-0560">Oxidoreductase</keyword>
<dbReference type="GO" id="GO:0008177">
    <property type="term" value="F:succinate dehydrogenase (quinone) activity"/>
    <property type="evidence" value="ECO:0007669"/>
    <property type="project" value="UniProtKB-EC"/>
</dbReference>
<comment type="subcellular location">
    <subcellularLocation>
        <location evidence="1 18">Mitochondrion inner membrane</location>
        <topology evidence="1 18">Peripheral membrane protein</topology>
        <orientation evidence="1 18">Matrix side</orientation>
    </subcellularLocation>
</comment>
<dbReference type="Pfam" id="PF13534">
    <property type="entry name" value="Fer4_17"/>
    <property type="match status" value="1"/>
</dbReference>
<evidence type="ECO:0000256" key="17">
    <source>
        <dbReference type="ARBA" id="ARBA00049220"/>
    </source>
</evidence>
<evidence type="ECO:0000256" key="11">
    <source>
        <dbReference type="ARBA" id="ARBA00022723"/>
    </source>
</evidence>
<keyword evidence="11 18" id="KW-0479">Metal-binding</keyword>
<evidence type="ECO:0000256" key="8">
    <source>
        <dbReference type="ARBA" id="ARBA00022485"/>
    </source>
</evidence>
<name>A0AAV9WJA8_9PEZI</name>
<comment type="cofactor">
    <cofactor evidence="18">
        <name>[4Fe-4S] cluster</name>
        <dbReference type="ChEBI" id="CHEBI:49883"/>
    </cofactor>
    <text evidence="18">Binds 1 [4Fe-4S] cluster.</text>
</comment>
<dbReference type="InterPro" id="IPR004489">
    <property type="entry name" value="Succ_DH/fum_Rdtase_Fe-S"/>
</dbReference>
<evidence type="ECO:0000256" key="6">
    <source>
        <dbReference type="ARBA" id="ARBA00016766"/>
    </source>
</evidence>
<feature type="domain" description="2Fe-2S ferredoxin-type" evidence="19">
    <location>
        <begin position="49"/>
        <end position="142"/>
    </location>
</feature>
<dbReference type="InterPro" id="IPR006058">
    <property type="entry name" value="2Fe2S_fd_BS"/>
</dbReference>
<comment type="cofactor">
    <cofactor evidence="18">
        <name>[3Fe-4S] cluster</name>
        <dbReference type="ChEBI" id="CHEBI:21137"/>
    </cofactor>
    <text evidence="18">Binds 1 [3Fe-4S] cluster.</text>
</comment>
<keyword evidence="12" id="KW-0249">Electron transport</keyword>
<dbReference type="GO" id="GO:0006099">
    <property type="term" value="P:tricarboxylic acid cycle"/>
    <property type="evidence" value="ECO:0007669"/>
    <property type="project" value="UniProtKB-KW"/>
</dbReference>
<dbReference type="GO" id="GO:0051537">
    <property type="term" value="F:2 iron, 2 sulfur cluster binding"/>
    <property type="evidence" value="ECO:0007669"/>
    <property type="project" value="UniProtKB-KW"/>
</dbReference>
<keyword evidence="8 18" id="KW-0004">4Fe-4S</keyword>
<dbReference type="FunFam" id="1.10.1060.10:FF:000001">
    <property type="entry name" value="Succinate dehydrogenase iron-sulfur subunit SdhB"/>
    <property type="match status" value="1"/>
</dbReference>
<keyword evidence="16 18" id="KW-0003">3Fe-4S</keyword>
<keyword evidence="9" id="KW-0816">Tricarboxylic acid cycle</keyword>
<dbReference type="NCBIfam" id="NF004616">
    <property type="entry name" value="PRK05950.1"/>
    <property type="match status" value="1"/>
</dbReference>
<sequence length="282" mass="31982">MASLRQPTLRLLASSNIRRVASPTIFNTTRSLATLAEGEVAQKKQPLIKKFSIYRWSPDEPTKKPQMQEYSLDLNECGPMVLDALIKIKNEMDPTLTFRRSCREGICGSCAMNIEGTNTLACLSRINRDASSTSRIYPLPHMYVVKDLVPDLTNFYKQYKSIQPYLQSKEPAPNGKEFLQSKEDRKKLDGLYECILCACCSTSCPSYWWNQEEYLGPAVLMQAYRWLADSRDGKSGQRKDMLDNSMSLYRCHTIMNCARTCPKGLNPGLAIAKIKMMMVQSA</sequence>
<proteinExistence type="inferred from homology"/>
<evidence type="ECO:0000256" key="13">
    <source>
        <dbReference type="ARBA" id="ARBA00023002"/>
    </source>
</evidence>